<evidence type="ECO:0000256" key="1">
    <source>
        <dbReference type="SAM" id="MobiDB-lite"/>
    </source>
</evidence>
<protein>
    <recommendedName>
        <fullName evidence="4">YbjN domain-containing protein</fullName>
    </recommendedName>
</protein>
<reference evidence="2 3" key="1">
    <citation type="submission" date="2019-11" db="EMBL/GenBank/DDBJ databases">
        <title>Acidiferrimicrobium australis gen. nov., sp. nov., an acidophilic and obligately heterotrophic, member of the Actinobacteria that catalyses dissimilatory oxido- reduction of iron isolated from metal-rich acidic water in Chile.</title>
        <authorList>
            <person name="Gonzalez D."/>
            <person name="Huber K."/>
            <person name="Hedrich S."/>
            <person name="Rojas-Villalobos C."/>
            <person name="Quatrini R."/>
            <person name="Dinamarca M.A."/>
            <person name="Schwarz A."/>
            <person name="Canales C."/>
            <person name="Nancucheo I."/>
        </authorList>
    </citation>
    <scope>NUCLEOTIDE SEQUENCE [LARGE SCALE GENOMIC DNA]</scope>
    <source>
        <strain evidence="2 3">USS-CCA1</strain>
    </source>
</reference>
<dbReference type="InterPro" id="IPR019660">
    <property type="entry name" value="Put_sensory_transdc_reg_YbjN"/>
</dbReference>
<gene>
    <name evidence="2" type="ORF">GHK86_19570</name>
</gene>
<evidence type="ECO:0000313" key="2">
    <source>
        <dbReference type="EMBL" id="MST34913.1"/>
    </source>
</evidence>
<accession>A0ABW9R2K0</accession>
<keyword evidence="3" id="KW-1185">Reference proteome</keyword>
<feature type="non-terminal residue" evidence="2">
    <location>
        <position position="1"/>
    </location>
</feature>
<proteinExistence type="predicted"/>
<evidence type="ECO:0008006" key="4">
    <source>
        <dbReference type="Google" id="ProtNLM"/>
    </source>
</evidence>
<organism evidence="2 3">
    <name type="scientific">Acidiferrimicrobium australe</name>
    <dbReference type="NCBI Taxonomy" id="2664430"/>
    <lineage>
        <taxon>Bacteria</taxon>
        <taxon>Bacillati</taxon>
        <taxon>Actinomycetota</taxon>
        <taxon>Acidimicrobiia</taxon>
        <taxon>Acidimicrobiales</taxon>
        <taxon>Acidimicrobiaceae</taxon>
        <taxon>Acidiferrimicrobium</taxon>
    </lineage>
</organism>
<name>A0ABW9R2K0_9ACTN</name>
<evidence type="ECO:0000313" key="3">
    <source>
        <dbReference type="Proteomes" id="UP000437736"/>
    </source>
</evidence>
<dbReference type="Proteomes" id="UP000437736">
    <property type="component" value="Unassembled WGS sequence"/>
</dbReference>
<feature type="compositionally biased region" description="Gly residues" evidence="1">
    <location>
        <begin position="1"/>
        <end position="11"/>
    </location>
</feature>
<comment type="caution">
    <text evidence="2">The sequence shown here is derived from an EMBL/GenBank/DDBJ whole genome shotgun (WGS) entry which is preliminary data.</text>
</comment>
<dbReference type="EMBL" id="WJHE01001297">
    <property type="protein sequence ID" value="MST34913.1"/>
    <property type="molecule type" value="Genomic_DNA"/>
</dbReference>
<sequence length="260" mass="28360">APAAGARGGGHPPQPQVQQGERRCGEEEDLQHRVLGGRGRPPGPAPRPLRRQRRPEPERRRPPLQARRHLRDQRLEQGSRAGVRLHQHQELEGRVLHHPRGLVSGPGHLADQARAWLDRRGWAWEEEADGDGLVLAVGDRPSGERWRWYLQVREPQHQVALFAILDDDVPPERRSPMAELVLRASFGLTVGGFELDLDDGQLRYRTGVGLGPVAAGGLDLGALLDEMAGVNQAMTGVYGPAITAVLAGEEPAAAVQAVEG</sequence>
<dbReference type="Pfam" id="PF10722">
    <property type="entry name" value="YbjN"/>
    <property type="match status" value="1"/>
</dbReference>
<feature type="region of interest" description="Disordered" evidence="1">
    <location>
        <begin position="1"/>
        <end position="107"/>
    </location>
</feature>